<name>A0A1B6D5F8_9HEMI</name>
<accession>A0A1B6D5F8</accession>
<dbReference type="AlphaFoldDB" id="A0A1B6D5F8"/>
<dbReference type="EMBL" id="GEDC01016380">
    <property type="protein sequence ID" value="JAS20918.1"/>
    <property type="molecule type" value="Transcribed_RNA"/>
</dbReference>
<feature type="non-terminal residue" evidence="1">
    <location>
        <position position="123"/>
    </location>
</feature>
<sequence>TLFERSVEGLTMFSNIRYVILAMFLYEWPWQQLLTTVFGDMLQYLERDCETVIRFLIMLLEEIKENVKFSTDKCKYQNMLKAIWLVIPGSLKHQVILSSEFNKCILSSKGYPYYWNIIKIIFF</sequence>
<protein>
    <submittedName>
        <fullName evidence="1">Uncharacterized protein</fullName>
    </submittedName>
</protein>
<organism evidence="1">
    <name type="scientific">Clastoptera arizonana</name>
    <name type="common">Arizona spittle bug</name>
    <dbReference type="NCBI Taxonomy" id="38151"/>
    <lineage>
        <taxon>Eukaryota</taxon>
        <taxon>Metazoa</taxon>
        <taxon>Ecdysozoa</taxon>
        <taxon>Arthropoda</taxon>
        <taxon>Hexapoda</taxon>
        <taxon>Insecta</taxon>
        <taxon>Pterygota</taxon>
        <taxon>Neoptera</taxon>
        <taxon>Paraneoptera</taxon>
        <taxon>Hemiptera</taxon>
        <taxon>Auchenorrhyncha</taxon>
        <taxon>Cercopoidea</taxon>
        <taxon>Clastopteridae</taxon>
        <taxon>Clastoptera</taxon>
    </lineage>
</organism>
<gene>
    <name evidence="1" type="ORF">g.43581</name>
</gene>
<proteinExistence type="predicted"/>
<feature type="non-terminal residue" evidence="1">
    <location>
        <position position="1"/>
    </location>
</feature>
<evidence type="ECO:0000313" key="1">
    <source>
        <dbReference type="EMBL" id="JAS20918.1"/>
    </source>
</evidence>
<reference evidence="1" key="1">
    <citation type="submission" date="2015-12" db="EMBL/GenBank/DDBJ databases">
        <title>De novo transcriptome assembly of four potential Pierce s Disease insect vectors from Arizona vineyards.</title>
        <authorList>
            <person name="Tassone E.E."/>
        </authorList>
    </citation>
    <scope>NUCLEOTIDE SEQUENCE</scope>
</reference>